<evidence type="ECO:0000313" key="3">
    <source>
        <dbReference type="Proteomes" id="UP001390339"/>
    </source>
</evidence>
<proteinExistence type="predicted"/>
<keyword evidence="3" id="KW-1185">Reference proteome</keyword>
<dbReference type="InterPro" id="IPR010730">
    <property type="entry name" value="HET"/>
</dbReference>
<evidence type="ECO:0000313" key="2">
    <source>
        <dbReference type="EMBL" id="KAK8855654.1"/>
    </source>
</evidence>
<dbReference type="Pfam" id="PF26639">
    <property type="entry name" value="Het-6_barrel"/>
    <property type="match status" value="1"/>
</dbReference>
<dbReference type="InterPro" id="IPR052895">
    <property type="entry name" value="HetReg/Transcr_Mod"/>
</dbReference>
<dbReference type="PANTHER" id="PTHR24148">
    <property type="entry name" value="ANKYRIN REPEAT DOMAIN-CONTAINING PROTEIN 39 HOMOLOG-RELATED"/>
    <property type="match status" value="1"/>
</dbReference>
<dbReference type="PANTHER" id="PTHR24148:SF64">
    <property type="entry name" value="HETEROKARYON INCOMPATIBILITY DOMAIN-CONTAINING PROTEIN"/>
    <property type="match status" value="1"/>
</dbReference>
<name>A0ABR2I008_9PEZI</name>
<sequence>MRLQPWTTRLRRRNTASAERATGMLPPEVQSHLYSALASLYKSLDESKQEFRTVTVAAGRFEDPITCELEVASLLDKKPFEALSYAWGDNQPSWKVFINGTRHEVSQNLDSALRHLRYKDRPRVLWVDALCINQTDIEERNSQVKQMGTIYKMSSQVLAWLGPEYNNSDMAFDFFETMPGDPEMHWDPTKYPEIEEVYTLRHTIAVNDLFDRSWWHRVWTVQESVLCPKLRFVCGARQLPAEEAFRLGECYFKHLYTCCQDIWYTRFKSTAGQPGLGDVCTALAKLEEMRVTTHRYRFGQILSKFMSRHCSDPHDKVYALLGFADQNEASLINPDYAKPVAKLYEEVAFGLIQLTKDLEILCMRLPDSYRPNKLHGGFTMETLPTWVPNWSLDWDSPLLHDLDDRLSCLPYYSASKNSRYNSKSAAQGLLPVRALFIDHVAILSEDKDHMDAPNLRDFFQNWRDMLGITKEPGRLYARSSSTTVGDAFWQTLCCGLVPDREEPRNNARLHRTSDVSPHKSWFTAWWEWCEEHACDPHQLMSIQSDYSRAEINVMGGLISTSIKMRRLFTSDNVGWIGLAPLDTIIGDKIALLEGGRIPYILRPINIKGSADALQRYHLVGAAYVHGVMDGSEWKHDELEDIVLA</sequence>
<gene>
    <name evidence="2" type="ORF">PGQ11_011566</name>
</gene>
<organism evidence="2 3">
    <name type="scientific">Apiospora arundinis</name>
    <dbReference type="NCBI Taxonomy" id="335852"/>
    <lineage>
        <taxon>Eukaryota</taxon>
        <taxon>Fungi</taxon>
        <taxon>Dikarya</taxon>
        <taxon>Ascomycota</taxon>
        <taxon>Pezizomycotina</taxon>
        <taxon>Sordariomycetes</taxon>
        <taxon>Xylariomycetidae</taxon>
        <taxon>Amphisphaeriales</taxon>
        <taxon>Apiosporaceae</taxon>
        <taxon>Apiospora</taxon>
    </lineage>
</organism>
<reference evidence="2 3" key="1">
    <citation type="journal article" date="2024" name="IMA Fungus">
        <title>Apiospora arundinis, a panoply of carbohydrate-active enzymes and secondary metabolites.</title>
        <authorList>
            <person name="Sorensen T."/>
            <person name="Petersen C."/>
            <person name="Muurmann A.T."/>
            <person name="Christiansen J.V."/>
            <person name="Brundto M.L."/>
            <person name="Overgaard C.K."/>
            <person name="Boysen A.T."/>
            <person name="Wollenberg R.D."/>
            <person name="Larsen T.O."/>
            <person name="Sorensen J.L."/>
            <person name="Nielsen K.L."/>
            <person name="Sondergaard T.E."/>
        </authorList>
    </citation>
    <scope>NUCLEOTIDE SEQUENCE [LARGE SCALE GENOMIC DNA]</scope>
    <source>
        <strain evidence="2 3">AAU 773</strain>
    </source>
</reference>
<dbReference type="Proteomes" id="UP001390339">
    <property type="component" value="Unassembled WGS sequence"/>
</dbReference>
<dbReference type="Pfam" id="PF06985">
    <property type="entry name" value="HET"/>
    <property type="match status" value="1"/>
</dbReference>
<dbReference type="EMBL" id="JAPCWZ010000007">
    <property type="protein sequence ID" value="KAK8855654.1"/>
    <property type="molecule type" value="Genomic_DNA"/>
</dbReference>
<comment type="caution">
    <text evidence="2">The sequence shown here is derived from an EMBL/GenBank/DDBJ whole genome shotgun (WGS) entry which is preliminary data.</text>
</comment>
<evidence type="ECO:0000259" key="1">
    <source>
        <dbReference type="Pfam" id="PF06985"/>
    </source>
</evidence>
<accession>A0ABR2I008</accession>
<feature type="domain" description="Heterokaryon incompatibility" evidence="1">
    <location>
        <begin position="80"/>
        <end position="223"/>
    </location>
</feature>
<protein>
    <submittedName>
        <fullName evidence="2">HET-domain-containing protein</fullName>
    </submittedName>
</protein>